<dbReference type="PATRIC" id="fig|279058.17.peg.3854"/>
<dbReference type="PANTHER" id="PTHR33542:SF5">
    <property type="entry name" value="FERROCHELATASE CHE1"/>
    <property type="match status" value="1"/>
</dbReference>
<reference evidence="3 4" key="1">
    <citation type="submission" date="2015-11" db="EMBL/GenBank/DDBJ databases">
        <title>Exploring the genomic traits of fungus-feeding bacterial genus Collimonas.</title>
        <authorList>
            <person name="Song C."/>
            <person name="Schmidt R."/>
            <person name="de Jager V."/>
            <person name="Krzyzanowska D."/>
            <person name="Jongedijk E."/>
            <person name="Cankar K."/>
            <person name="Beekwilder J."/>
            <person name="van Veen A."/>
            <person name="de Boer W."/>
            <person name="van Veen J.A."/>
            <person name="Garbeva P."/>
        </authorList>
    </citation>
    <scope>NUCLEOTIDE SEQUENCE [LARGE SCALE GENOMIC DNA]</scope>
    <source>
        <strain evidence="3 4">Ter282</strain>
    </source>
</reference>
<sequence length="136" mass="14644">MSQPLSSNNVSQALVLFGHGARDPAWAAPFESLRQLIQGQLPALQVRLAFLELMQPDLPQLLQQLATDGIAEVSVVPVFLGQGGHVRRDLPALIAQARQQYPQMTINVAQAVGEQPDVLNAIAQYCISTLPADSPP</sequence>
<organism evidence="3 4">
    <name type="scientific">Collimonas arenae</name>
    <dbReference type="NCBI Taxonomy" id="279058"/>
    <lineage>
        <taxon>Bacteria</taxon>
        <taxon>Pseudomonadati</taxon>
        <taxon>Pseudomonadota</taxon>
        <taxon>Betaproteobacteria</taxon>
        <taxon>Burkholderiales</taxon>
        <taxon>Oxalobacteraceae</taxon>
        <taxon>Collimonas</taxon>
    </lineage>
</organism>
<dbReference type="OrthoDB" id="9797895at2"/>
<name>A0A127PVD5_9BURK</name>
<dbReference type="PANTHER" id="PTHR33542">
    <property type="entry name" value="SIROHYDROCHLORIN FERROCHELATASE, CHLOROPLASTIC"/>
    <property type="match status" value="1"/>
</dbReference>
<dbReference type="GO" id="GO:0046872">
    <property type="term" value="F:metal ion binding"/>
    <property type="evidence" value="ECO:0007669"/>
    <property type="project" value="UniProtKB-KW"/>
</dbReference>
<dbReference type="GO" id="GO:0016829">
    <property type="term" value="F:lyase activity"/>
    <property type="evidence" value="ECO:0007669"/>
    <property type="project" value="UniProtKB-KW"/>
</dbReference>
<dbReference type="RefSeq" id="WP_061535413.1">
    <property type="nucleotide sequence ID" value="NZ_CP013233.1"/>
</dbReference>
<evidence type="ECO:0000313" key="4">
    <source>
        <dbReference type="Proteomes" id="UP000071778"/>
    </source>
</evidence>
<gene>
    <name evidence="3" type="ORF">CAter282_3554</name>
</gene>
<dbReference type="Proteomes" id="UP000071778">
    <property type="component" value="Chromosome"/>
</dbReference>
<evidence type="ECO:0000256" key="2">
    <source>
        <dbReference type="ARBA" id="ARBA00023239"/>
    </source>
</evidence>
<dbReference type="Gene3D" id="3.40.50.1400">
    <property type="match status" value="1"/>
</dbReference>
<proteinExistence type="predicted"/>
<keyword evidence="4" id="KW-1185">Reference proteome</keyword>
<dbReference type="InterPro" id="IPR050963">
    <property type="entry name" value="Sirohydro_Cobaltochel/CbiX"/>
</dbReference>
<evidence type="ECO:0000313" key="3">
    <source>
        <dbReference type="EMBL" id="AMP11241.1"/>
    </source>
</evidence>
<dbReference type="AlphaFoldDB" id="A0A127PVD5"/>
<dbReference type="SUPFAM" id="SSF53800">
    <property type="entry name" value="Chelatase"/>
    <property type="match status" value="1"/>
</dbReference>
<dbReference type="EMBL" id="CP013235">
    <property type="protein sequence ID" value="AMP11241.1"/>
    <property type="molecule type" value="Genomic_DNA"/>
</dbReference>
<dbReference type="CDD" id="cd03416">
    <property type="entry name" value="CbiX_SirB_N"/>
    <property type="match status" value="1"/>
</dbReference>
<dbReference type="InterPro" id="IPR002762">
    <property type="entry name" value="CbiX-like"/>
</dbReference>
<evidence type="ECO:0000256" key="1">
    <source>
        <dbReference type="ARBA" id="ARBA00022723"/>
    </source>
</evidence>
<protein>
    <submittedName>
        <fullName evidence="3">CbiX family protein</fullName>
    </submittedName>
</protein>
<dbReference type="Pfam" id="PF01903">
    <property type="entry name" value="CbiX"/>
    <property type="match status" value="1"/>
</dbReference>
<accession>A0A127PVD5</accession>
<keyword evidence="2" id="KW-0456">Lyase</keyword>
<keyword evidence="1" id="KW-0479">Metal-binding</keyword>